<dbReference type="RefSeq" id="WP_124197545.1">
    <property type="nucleotide sequence ID" value="NZ_REGA01000029.1"/>
</dbReference>
<evidence type="ECO:0000313" key="3">
    <source>
        <dbReference type="Proteomes" id="UP000282323"/>
    </source>
</evidence>
<keyword evidence="3" id="KW-1185">Reference proteome</keyword>
<evidence type="ECO:0000259" key="1">
    <source>
        <dbReference type="Pfam" id="PF04471"/>
    </source>
</evidence>
<dbReference type="GO" id="GO:0009307">
    <property type="term" value="P:DNA restriction-modification system"/>
    <property type="evidence" value="ECO:0007669"/>
    <property type="project" value="InterPro"/>
</dbReference>
<dbReference type="PANTHER" id="PTHR30015:SF7">
    <property type="entry name" value="TYPE IV METHYL-DIRECTED RESTRICTION ENZYME ECOKMRR"/>
    <property type="match status" value="1"/>
</dbReference>
<accession>A0A3N6LMM3</accession>
<evidence type="ECO:0000313" key="2">
    <source>
        <dbReference type="EMBL" id="RQG90393.1"/>
    </source>
</evidence>
<protein>
    <submittedName>
        <fullName evidence="2">Restriction endonuclease</fullName>
    </submittedName>
</protein>
<dbReference type="InterPro" id="IPR007560">
    <property type="entry name" value="Restrct_endonuc_IV_Mrr"/>
</dbReference>
<dbReference type="AlphaFoldDB" id="A0A3N6LMM3"/>
<dbReference type="InterPro" id="IPR011856">
    <property type="entry name" value="tRNA_endonuc-like_dom_sf"/>
</dbReference>
<name>A0A3N6LMM3_NATCH</name>
<comment type="caution">
    <text evidence="2">The sequence shown here is derived from an EMBL/GenBank/DDBJ whole genome shotgun (WGS) entry which is preliminary data.</text>
</comment>
<dbReference type="Gene3D" id="3.40.1350.10">
    <property type="match status" value="1"/>
</dbReference>
<dbReference type="InterPro" id="IPR011335">
    <property type="entry name" value="Restrct_endonuc-II-like"/>
</dbReference>
<keyword evidence="2" id="KW-0378">Hydrolase</keyword>
<proteinExistence type="predicted"/>
<dbReference type="GO" id="GO:0015666">
    <property type="term" value="F:restriction endodeoxyribonuclease activity"/>
    <property type="evidence" value="ECO:0007669"/>
    <property type="project" value="TreeGrafter"/>
</dbReference>
<sequence length="325" mass="36111">MSFKYLKSKLWDAPEIAIRDITADVWSFYGYTTDTDPESQHQGVDVIATQAHPYQRKEVIQIDHSSNDPVESSLIQQASALPRQEQADDVILVTTGSLTENAVTLAADLEVHVVDTDQLCSTIHAADLYSTVAKYVQVNDSRKQRIHLETVTDRIVANTPINSAQAVYEELRAFFENHPAAPRIEEQPTLNAFSDANSQDWQHSTTVRWPSQPRPEAEAVADHLIEELSKQDIPAVEPPVLASSISLGLNENIGKPLTEASASELAEWYIRDFDRSQVPLAVEDPGLAVDIAEDVITTDESVAGNKLRVAGELNRRYDEMYDSSE</sequence>
<gene>
    <name evidence="2" type="ORF">EA473_21225</name>
</gene>
<dbReference type="SUPFAM" id="SSF52980">
    <property type="entry name" value="Restriction endonuclease-like"/>
    <property type="match status" value="1"/>
</dbReference>
<dbReference type="OrthoDB" id="141004at2157"/>
<dbReference type="InterPro" id="IPR052906">
    <property type="entry name" value="Type_IV_Methyl-Rstrct_Enzyme"/>
</dbReference>
<feature type="domain" description="Restriction endonuclease type IV Mrr" evidence="1">
    <location>
        <begin position="20"/>
        <end position="121"/>
    </location>
</feature>
<keyword evidence="2" id="KW-0255">Endonuclease</keyword>
<dbReference type="PANTHER" id="PTHR30015">
    <property type="entry name" value="MRR RESTRICTION SYSTEM PROTEIN"/>
    <property type="match status" value="1"/>
</dbReference>
<organism evidence="2 3">
    <name type="scientific">Natrarchaeobius chitinivorans</name>
    <dbReference type="NCBI Taxonomy" id="1679083"/>
    <lineage>
        <taxon>Archaea</taxon>
        <taxon>Methanobacteriati</taxon>
        <taxon>Methanobacteriota</taxon>
        <taxon>Stenosarchaea group</taxon>
        <taxon>Halobacteria</taxon>
        <taxon>Halobacteriales</taxon>
        <taxon>Natrialbaceae</taxon>
        <taxon>Natrarchaeobius</taxon>
    </lineage>
</organism>
<dbReference type="Proteomes" id="UP000282323">
    <property type="component" value="Unassembled WGS sequence"/>
</dbReference>
<dbReference type="Pfam" id="PF04471">
    <property type="entry name" value="Mrr_cat"/>
    <property type="match status" value="1"/>
</dbReference>
<keyword evidence="2" id="KW-0540">Nuclease</keyword>
<dbReference type="EMBL" id="REGA01000029">
    <property type="protein sequence ID" value="RQG90393.1"/>
    <property type="molecule type" value="Genomic_DNA"/>
</dbReference>
<reference evidence="2 3" key="1">
    <citation type="submission" date="2018-10" db="EMBL/GenBank/DDBJ databases">
        <title>Natrarchaeobius chitinivorans gen. nov., sp. nov., and Natrarchaeobius haloalkaliphilus sp. nov., alkaliphilic, chitin-utilizing haloarchaea from hypersaline alkaline lakes.</title>
        <authorList>
            <person name="Sorokin D.Y."/>
            <person name="Elcheninov A.G."/>
            <person name="Kostrikina N.A."/>
            <person name="Bale N.J."/>
            <person name="Sinninghe Damste J.S."/>
            <person name="Khijniak T.V."/>
            <person name="Kublanov I.V."/>
            <person name="Toshchakov S.V."/>
        </authorList>
    </citation>
    <scope>NUCLEOTIDE SEQUENCE [LARGE SCALE GENOMIC DNA]</scope>
    <source>
        <strain evidence="2 3">AArcht4T</strain>
    </source>
</reference>
<dbReference type="GO" id="GO:0003677">
    <property type="term" value="F:DNA binding"/>
    <property type="evidence" value="ECO:0007669"/>
    <property type="project" value="InterPro"/>
</dbReference>